<dbReference type="Gene3D" id="3.40.395.10">
    <property type="entry name" value="Adenoviral Proteinase, Chain A"/>
    <property type="match status" value="1"/>
</dbReference>
<feature type="region of interest" description="Disordered" evidence="6">
    <location>
        <begin position="579"/>
        <end position="613"/>
    </location>
</feature>
<dbReference type="GO" id="GO:0016926">
    <property type="term" value="P:protein desumoylation"/>
    <property type="evidence" value="ECO:0007669"/>
    <property type="project" value="TreeGrafter"/>
</dbReference>
<feature type="domain" description="Ubiquitin-like protease family profile" evidence="7">
    <location>
        <begin position="789"/>
        <end position="961"/>
    </location>
</feature>
<dbReference type="GO" id="GO:0005634">
    <property type="term" value="C:nucleus"/>
    <property type="evidence" value="ECO:0007669"/>
    <property type="project" value="TreeGrafter"/>
</dbReference>
<dbReference type="PROSITE" id="PS50600">
    <property type="entry name" value="ULP_PROTEASE"/>
    <property type="match status" value="1"/>
</dbReference>
<evidence type="ECO:0000259" key="7">
    <source>
        <dbReference type="PROSITE" id="PS50600"/>
    </source>
</evidence>
<feature type="coiled-coil region" evidence="5">
    <location>
        <begin position="709"/>
        <end position="744"/>
    </location>
</feature>
<dbReference type="Pfam" id="PF02902">
    <property type="entry name" value="Peptidase_C48"/>
    <property type="match status" value="1"/>
</dbReference>
<evidence type="ECO:0000256" key="4">
    <source>
        <dbReference type="ARBA" id="ARBA00022807"/>
    </source>
</evidence>
<feature type="compositionally biased region" description="Pro residues" evidence="6">
    <location>
        <begin position="44"/>
        <end position="59"/>
    </location>
</feature>
<evidence type="ECO:0000313" key="8">
    <source>
        <dbReference type="EMBL" id="RMJ11374.1"/>
    </source>
</evidence>
<evidence type="ECO:0000256" key="2">
    <source>
        <dbReference type="ARBA" id="ARBA00022670"/>
    </source>
</evidence>
<dbReference type="GO" id="GO:0016929">
    <property type="term" value="F:deSUMOylase activity"/>
    <property type="evidence" value="ECO:0007669"/>
    <property type="project" value="TreeGrafter"/>
</dbReference>
<feature type="region of interest" description="Disordered" evidence="6">
    <location>
        <begin position="17"/>
        <end position="80"/>
    </location>
</feature>
<accession>A0A3M2S1E2</accession>
<dbReference type="EMBL" id="NKUJ01000169">
    <property type="protein sequence ID" value="RMJ11374.1"/>
    <property type="molecule type" value="Genomic_DNA"/>
</dbReference>
<dbReference type="Proteomes" id="UP000277212">
    <property type="component" value="Unassembled WGS sequence"/>
</dbReference>
<proteinExistence type="inferred from homology"/>
<feature type="compositionally biased region" description="Basic residues" evidence="6">
    <location>
        <begin position="579"/>
        <end position="589"/>
    </location>
</feature>
<keyword evidence="4" id="KW-0788">Thiol protease</keyword>
<reference evidence="8 9" key="1">
    <citation type="submission" date="2017-06" db="EMBL/GenBank/DDBJ databases">
        <title>Comparative genomic analysis of Ambrosia Fusariam Clade fungi.</title>
        <authorList>
            <person name="Stajich J.E."/>
            <person name="Carrillo J."/>
            <person name="Kijimoto T."/>
            <person name="Eskalen A."/>
            <person name="O'Donnell K."/>
            <person name="Kasson M."/>
        </authorList>
    </citation>
    <scope>NUCLEOTIDE SEQUENCE [LARGE SCALE GENOMIC DNA]</scope>
    <source>
        <strain evidence="8">UCR3666</strain>
    </source>
</reference>
<keyword evidence="2" id="KW-0645">Protease</keyword>
<name>A0A3M2S1E2_9HYPO</name>
<dbReference type="GO" id="GO:0006508">
    <property type="term" value="P:proteolysis"/>
    <property type="evidence" value="ECO:0007669"/>
    <property type="project" value="UniProtKB-KW"/>
</dbReference>
<evidence type="ECO:0000256" key="5">
    <source>
        <dbReference type="SAM" id="Coils"/>
    </source>
</evidence>
<dbReference type="SUPFAM" id="SSF54001">
    <property type="entry name" value="Cysteine proteinases"/>
    <property type="match status" value="1"/>
</dbReference>
<organism evidence="8 9">
    <name type="scientific">Fusarium kuroshium</name>
    <dbReference type="NCBI Taxonomy" id="2010991"/>
    <lineage>
        <taxon>Eukaryota</taxon>
        <taxon>Fungi</taxon>
        <taxon>Dikarya</taxon>
        <taxon>Ascomycota</taxon>
        <taxon>Pezizomycotina</taxon>
        <taxon>Sordariomycetes</taxon>
        <taxon>Hypocreomycetidae</taxon>
        <taxon>Hypocreales</taxon>
        <taxon>Nectriaceae</taxon>
        <taxon>Fusarium</taxon>
        <taxon>Fusarium solani species complex</taxon>
    </lineage>
</organism>
<dbReference type="InterPro" id="IPR038765">
    <property type="entry name" value="Papain-like_cys_pep_sf"/>
</dbReference>
<keyword evidence="9" id="KW-1185">Reference proteome</keyword>
<evidence type="ECO:0000313" key="9">
    <source>
        <dbReference type="Proteomes" id="UP000277212"/>
    </source>
</evidence>
<dbReference type="OrthoDB" id="1939479at2759"/>
<dbReference type="InterPro" id="IPR003653">
    <property type="entry name" value="Peptidase_C48_C"/>
</dbReference>
<protein>
    <recommendedName>
        <fullName evidence="7">Ubiquitin-like protease family profile domain-containing protein</fullName>
    </recommendedName>
</protein>
<sequence>MSFSPFARVVVHNSADINGCPRPAWLRNHPILPKRRRSRAPSKQAPPVPQEPTAPPITPPRRIKRPNSRLQINSPIPRADTLADPTVRARFGVTDSPIPFNLPPRPSRKALNTLAPPAKRAVSDPNLVVVNGIQTRKRHAEDTEIELIAAVNGITNTSNPIITIREGETVPNAEPGQQAHNSYRMLGFLPGPRSLTRMISSIYSAVSGLGDKIGRIINPQSYRVAEFRSYLNDKQVTNKRIKISSDQDDGKDEGATRGDVVPDVDGLRWVDRDGLGALMDEYKLFVRAIARVWDCLSKGTRADANKELEALRIFLADNASDRAMLSNGDGHDLCELFALQFKRAFEFLDSIYEIGIIVKIRDGNETVPTVLDYKLSPTAIENMTSIKNFLSAPALPVICKDILQKHGEQEAMVSQAFLNTIILDLEAIIRNIPAPSYVLSKDYRDRLQATFPPPPRTDLDTHLLLPGAFPDFDELKEPVEAPITLSVEDIPREPIKVEPPPPEFTPIVVPRPNFSKTDFIRTDIVKKTIDRITSEDYRSTFYEDSEEHLAIKDSYITDFEPKVPLTEKEVGSLKSILRNRRKHPSRTTPKRLGITRPPKSVRFTDSTLSPRQRTHMGLDVPKRIRHDQKGEPVAPSEEFQENRPAWARRWLKLPSVPTKEPPQDRILPTFRRLEEKDGLDPTARINELFALPSLKLLEISDDSKAGIEFQKEQAALKAAEEARQAAEAARREAEEKARKELEERLARSGGLRMPIQPFVTPVSASWQTRAQDTLRAATTTTLAKTIEGVDLRRHDFAKVVSSTEWLNDEIVNGSLMWLDQAINSAAGIKDVKRATRKCLTMSSFFFKRLQDQGVARTQRTLRRYGVEKRNFLDVDTILLPICERSHWTLLVVRPSKRTVAHMDSLNARGNPAYTSLVVAWLKDVLEEKFIKDEWKIIFHEAPLQNNGHDCGVHTITNAMCVALGLSPVDSYTASDMPAQRIRIACMLLNGGFKGEFDLRVY</sequence>
<dbReference type="STRING" id="2010991.A0A3M2S1E2"/>
<keyword evidence="3" id="KW-0378">Hydrolase</keyword>
<gene>
    <name evidence="8" type="ORF">CDV36_008966</name>
</gene>
<comment type="similarity">
    <text evidence="1">Belongs to the peptidase C48 family.</text>
</comment>
<dbReference type="PANTHER" id="PTHR12606:SF141">
    <property type="entry name" value="GH15225P-RELATED"/>
    <property type="match status" value="1"/>
</dbReference>
<evidence type="ECO:0000256" key="1">
    <source>
        <dbReference type="ARBA" id="ARBA00005234"/>
    </source>
</evidence>
<keyword evidence="5" id="KW-0175">Coiled coil</keyword>
<comment type="caution">
    <text evidence="8">The sequence shown here is derived from an EMBL/GenBank/DDBJ whole genome shotgun (WGS) entry which is preliminary data.</text>
</comment>
<evidence type="ECO:0000256" key="6">
    <source>
        <dbReference type="SAM" id="MobiDB-lite"/>
    </source>
</evidence>
<evidence type="ECO:0000256" key="3">
    <source>
        <dbReference type="ARBA" id="ARBA00022801"/>
    </source>
</evidence>
<dbReference type="AlphaFoldDB" id="A0A3M2S1E2"/>
<dbReference type="PANTHER" id="PTHR12606">
    <property type="entry name" value="SENTRIN/SUMO-SPECIFIC PROTEASE"/>
    <property type="match status" value="1"/>
</dbReference>